<protein>
    <submittedName>
        <fullName evidence="1">Uncharacterized protein</fullName>
    </submittedName>
</protein>
<dbReference type="AlphaFoldDB" id="A0AAD0S3V1"/>
<organism evidence="1 2">
    <name type="scientific">Pseudoalteromonas lipolytica</name>
    <dbReference type="NCBI Taxonomy" id="570156"/>
    <lineage>
        <taxon>Bacteria</taxon>
        <taxon>Pseudomonadati</taxon>
        <taxon>Pseudomonadota</taxon>
        <taxon>Gammaproteobacteria</taxon>
        <taxon>Alteromonadales</taxon>
        <taxon>Pseudoalteromonadaceae</taxon>
        <taxon>Pseudoalteromonas</taxon>
    </lineage>
</organism>
<keyword evidence="1" id="KW-0614">Plasmid</keyword>
<dbReference type="KEGG" id="pdj:D0907_20015"/>
<evidence type="ECO:0000313" key="1">
    <source>
        <dbReference type="EMBL" id="AXV67624.1"/>
    </source>
</evidence>
<name>A0AAD0S3V1_9GAMM</name>
<proteinExistence type="predicted"/>
<gene>
    <name evidence="1" type="ORF">D0907_20015</name>
</gene>
<accession>A0AAD0S3V1</accession>
<evidence type="ECO:0000313" key="2">
    <source>
        <dbReference type="Proteomes" id="UP000264605"/>
    </source>
</evidence>
<sequence>MTSLFHIANKINEMLTEYELGNLQELRKKFILYHEFPQSMYLTKGGKKGLGCSFRRSSRASI</sequence>
<reference evidence="1 2" key="1">
    <citation type="submission" date="2018-08" db="EMBL/GenBank/DDBJ databases">
        <title>Draft genome sequence of Pseudoalteromonas donghaensis HJ51.</title>
        <authorList>
            <person name="Oh J."/>
            <person name="Roh D."/>
        </authorList>
    </citation>
    <scope>NUCLEOTIDE SEQUENCE [LARGE SCALE GENOMIC DNA]</scope>
    <source>
        <strain evidence="1 2">HJ51</strain>
        <plasmid evidence="1 2">unnamed2</plasmid>
    </source>
</reference>
<dbReference type="Proteomes" id="UP000264605">
    <property type="component" value="Plasmid unnamed2"/>
</dbReference>
<geneLocation type="plasmid" evidence="1 2">
    <name>unnamed2</name>
</geneLocation>
<dbReference type="EMBL" id="CP032092">
    <property type="protein sequence ID" value="AXV67624.1"/>
    <property type="molecule type" value="Genomic_DNA"/>
</dbReference>